<dbReference type="Gene3D" id="1.20.120.910">
    <property type="entry name" value="DksA, coiled-coil domain"/>
    <property type="match status" value="1"/>
</dbReference>
<dbReference type="Pfam" id="PF01258">
    <property type="entry name" value="zf-dskA_traR"/>
    <property type="match status" value="1"/>
</dbReference>
<gene>
    <name evidence="5" type="ORF">METZ01_LOCUS85717</name>
</gene>
<dbReference type="InterPro" id="IPR020460">
    <property type="entry name" value="Znf_C4-type_bac"/>
</dbReference>
<dbReference type="PROSITE" id="PS51128">
    <property type="entry name" value="ZF_DKSA_2"/>
    <property type="match status" value="1"/>
</dbReference>
<sequence>MAVGWAREGAVQEQIEATVEDAVQLARSRLPEGESFIKCEECEIEIPAARRKAVPGVRLCIQCQEELEKKQTAISYYNRSGNKDSQLK</sequence>
<dbReference type="InterPro" id="IPR000962">
    <property type="entry name" value="Znf_DskA_TraR"/>
</dbReference>
<name>A0A381V0V0_9ZZZZ</name>
<evidence type="ECO:0000256" key="1">
    <source>
        <dbReference type="ARBA" id="ARBA00022723"/>
    </source>
</evidence>
<evidence type="ECO:0000256" key="3">
    <source>
        <dbReference type="ARBA" id="ARBA00022833"/>
    </source>
</evidence>
<dbReference type="NCBIfam" id="NF008243">
    <property type="entry name" value="PRK11019.1"/>
    <property type="match status" value="1"/>
</dbReference>
<evidence type="ECO:0000313" key="5">
    <source>
        <dbReference type="EMBL" id="SVA32863.1"/>
    </source>
</evidence>
<dbReference type="GO" id="GO:1900378">
    <property type="term" value="P:positive regulation of secondary metabolite biosynthetic process"/>
    <property type="evidence" value="ECO:0007669"/>
    <property type="project" value="TreeGrafter"/>
</dbReference>
<organism evidence="5">
    <name type="scientific">marine metagenome</name>
    <dbReference type="NCBI Taxonomy" id="408172"/>
    <lineage>
        <taxon>unclassified sequences</taxon>
        <taxon>metagenomes</taxon>
        <taxon>ecological metagenomes</taxon>
    </lineage>
</organism>
<evidence type="ECO:0000256" key="2">
    <source>
        <dbReference type="ARBA" id="ARBA00022771"/>
    </source>
</evidence>
<dbReference type="AlphaFoldDB" id="A0A381V0V0"/>
<dbReference type="PROSITE" id="PS01102">
    <property type="entry name" value="ZF_DKSA_1"/>
    <property type="match status" value="1"/>
</dbReference>
<dbReference type="PANTHER" id="PTHR38777">
    <property type="entry name" value="FELS-2 PROPHAGE PROTEIN"/>
    <property type="match status" value="1"/>
</dbReference>
<dbReference type="PANTHER" id="PTHR38777:SF1">
    <property type="entry name" value="DNAK SUPPRESSOR PROTEIN"/>
    <property type="match status" value="1"/>
</dbReference>
<feature type="domain" description="Zinc finger DksA/TraR C4-type" evidence="4">
    <location>
        <begin position="38"/>
        <end position="69"/>
    </location>
</feature>
<dbReference type="PRINTS" id="PR00618">
    <property type="entry name" value="DKSAZNFINGER"/>
</dbReference>
<evidence type="ECO:0000259" key="4">
    <source>
        <dbReference type="Pfam" id="PF01258"/>
    </source>
</evidence>
<dbReference type="GO" id="GO:0008270">
    <property type="term" value="F:zinc ion binding"/>
    <property type="evidence" value="ECO:0007669"/>
    <property type="project" value="UniProtKB-KW"/>
</dbReference>
<keyword evidence="2" id="KW-0863">Zinc-finger</keyword>
<dbReference type="InterPro" id="IPR020458">
    <property type="entry name" value="Znf_DskA_TraR_CS"/>
</dbReference>
<keyword evidence="3" id="KW-0862">Zinc</keyword>
<accession>A0A381V0V0</accession>
<reference evidence="5" key="1">
    <citation type="submission" date="2018-05" db="EMBL/GenBank/DDBJ databases">
        <authorList>
            <person name="Lanie J.A."/>
            <person name="Ng W.-L."/>
            <person name="Kazmierczak K.M."/>
            <person name="Andrzejewski T.M."/>
            <person name="Davidsen T.M."/>
            <person name="Wayne K.J."/>
            <person name="Tettelin H."/>
            <person name="Glass J.I."/>
            <person name="Rusch D."/>
            <person name="Podicherti R."/>
            <person name="Tsui H.-C.T."/>
            <person name="Winkler M.E."/>
        </authorList>
    </citation>
    <scope>NUCLEOTIDE SEQUENCE</scope>
</reference>
<keyword evidence="1" id="KW-0479">Metal-binding</keyword>
<protein>
    <recommendedName>
        <fullName evidence="4">Zinc finger DksA/TraR C4-type domain-containing protein</fullName>
    </recommendedName>
</protein>
<dbReference type="SUPFAM" id="SSF57716">
    <property type="entry name" value="Glucocorticoid receptor-like (DNA-binding domain)"/>
    <property type="match status" value="1"/>
</dbReference>
<dbReference type="EMBL" id="UINC01007354">
    <property type="protein sequence ID" value="SVA32863.1"/>
    <property type="molecule type" value="Genomic_DNA"/>
</dbReference>
<proteinExistence type="predicted"/>